<keyword evidence="3" id="KW-1185">Reference proteome</keyword>
<organism evidence="2 3">
    <name type="scientific">Methylomonas rapida</name>
    <dbReference type="NCBI Taxonomy" id="2963939"/>
    <lineage>
        <taxon>Bacteria</taxon>
        <taxon>Pseudomonadati</taxon>
        <taxon>Pseudomonadota</taxon>
        <taxon>Gammaproteobacteria</taxon>
        <taxon>Methylococcales</taxon>
        <taxon>Methylococcaceae</taxon>
        <taxon>Methylomonas</taxon>
    </lineage>
</organism>
<feature type="domain" description="DUF7281" evidence="1">
    <location>
        <begin position="99"/>
        <end position="292"/>
    </location>
</feature>
<gene>
    <name evidence="2" type="ORF">NM686_017600</name>
</gene>
<dbReference type="Pfam" id="PF23947">
    <property type="entry name" value="DUF7281"/>
    <property type="match status" value="1"/>
</dbReference>
<name>A0ABY7GFY8_9GAMM</name>
<dbReference type="Proteomes" id="UP001162780">
    <property type="component" value="Chromosome"/>
</dbReference>
<reference evidence="2" key="1">
    <citation type="submission" date="2022-11" db="EMBL/GenBank/DDBJ databases">
        <title>Methylomonas rapida sp. nov., Carotenoid-Producing Obligate Methanotrophs with High Growth Characteristics and Biotechnological Potential.</title>
        <authorList>
            <person name="Tikhonova E.N."/>
            <person name="Suleimanov R.Z."/>
            <person name="Miroshnikov K."/>
            <person name="Oshkin I.Y."/>
            <person name="Belova S.E."/>
            <person name="Danilova O.V."/>
            <person name="Ashikhmin A."/>
            <person name="Konopkin A."/>
            <person name="But S.Y."/>
            <person name="Khmelenina V.N."/>
            <person name="Kuznetsov N."/>
            <person name="Pimenov N.V."/>
            <person name="Dedysh S.N."/>
        </authorList>
    </citation>
    <scope>NUCLEOTIDE SEQUENCE</scope>
    <source>
        <strain evidence="2">MP1</strain>
    </source>
</reference>
<evidence type="ECO:0000313" key="3">
    <source>
        <dbReference type="Proteomes" id="UP001162780"/>
    </source>
</evidence>
<protein>
    <recommendedName>
        <fullName evidence="1">DUF7281 domain-containing protein</fullName>
    </recommendedName>
</protein>
<sequence>MDGKMYQWLSALVRDKPDQATSRALTQLGRQVQAHYGCGHISKNRLLFSAEDKRRLRQLVLDEVGLDPFLVERLPESRLQMAHYHGNEKLAAKPASAGHLLLNSADGMLRINGVQIALHPKSILSAGLLCLNSSIETVEHKTLVVIENLAIMQLCHTWPLPLLDQQSLWIYRGDHKSGATAHACRDFVERFGADKTVIVFSDMDPMGLQIALTMPHADYWLGPEQMAWRSCLQSKLANREGFDVQAGALAYLQQLSDQLTLTRVLHELLMCFRQERSSYRQEHMYSQRVGLALFSVTR</sequence>
<proteinExistence type="predicted"/>
<accession>A0ABY7GFY8</accession>
<dbReference type="EMBL" id="CP113517">
    <property type="protein sequence ID" value="WAR44169.1"/>
    <property type="molecule type" value="Genomic_DNA"/>
</dbReference>
<evidence type="ECO:0000259" key="1">
    <source>
        <dbReference type="Pfam" id="PF23947"/>
    </source>
</evidence>
<dbReference type="InterPro" id="IPR055705">
    <property type="entry name" value="DUF7281"/>
</dbReference>
<evidence type="ECO:0000313" key="2">
    <source>
        <dbReference type="EMBL" id="WAR44169.1"/>
    </source>
</evidence>
<dbReference type="RefSeq" id="WP_255189157.1">
    <property type="nucleotide sequence ID" value="NZ_CP113517.1"/>
</dbReference>